<name>A0A075FUM5_9ARCH</name>
<evidence type="ECO:0008006" key="3">
    <source>
        <dbReference type="Google" id="ProtNLM"/>
    </source>
</evidence>
<accession>A0A075FUM5</accession>
<dbReference type="NCBIfam" id="NF011470">
    <property type="entry name" value="PRK14887.1"/>
    <property type="match status" value="1"/>
</dbReference>
<dbReference type="Gene3D" id="3.30.310.50">
    <property type="entry name" value="Alpha-D-phosphohexomutase, C-terminal domain"/>
    <property type="match status" value="1"/>
</dbReference>
<proteinExistence type="inferred from homology"/>
<comment type="similarity">
    <text evidence="1">Belongs to the CTAG/PCC1 family.</text>
</comment>
<organism evidence="2">
    <name type="scientific">uncultured marine thaumarchaeote AD1000_54_F09</name>
    <dbReference type="NCBI Taxonomy" id="1455926"/>
    <lineage>
        <taxon>Archaea</taxon>
        <taxon>Nitrososphaerota</taxon>
        <taxon>environmental samples</taxon>
    </lineage>
</organism>
<dbReference type="InterPro" id="IPR015419">
    <property type="entry name" value="CTAG/Pcc1"/>
</dbReference>
<dbReference type="EMBL" id="KF900435">
    <property type="protein sequence ID" value="AIE94994.1"/>
    <property type="molecule type" value="Genomic_DNA"/>
</dbReference>
<sequence length="80" mass="9199">MLPKCQIEIVINNISKDKAKVIEKALEPDNVDFPQGLNLEIKEKENQLVFYFSNEGDLRKLISTVDEVLEHVNLSMEVIK</sequence>
<dbReference type="Pfam" id="PF09341">
    <property type="entry name" value="Pcc1"/>
    <property type="match status" value="1"/>
</dbReference>
<dbReference type="AlphaFoldDB" id="A0A075FUM5"/>
<protein>
    <recommendedName>
        <fullName evidence="3">Transcription factor Pcc1</fullName>
    </recommendedName>
</protein>
<reference evidence="2" key="1">
    <citation type="journal article" date="2014" name="Genome Biol. Evol.">
        <title>Pangenome evidence for extensive interdomain horizontal transfer affecting lineage core and shell genes in uncultured planktonic thaumarchaeota and euryarchaeota.</title>
        <authorList>
            <person name="Deschamps P."/>
            <person name="Zivanovic Y."/>
            <person name="Moreira D."/>
            <person name="Rodriguez-Valera F."/>
            <person name="Lopez-Garcia P."/>
        </authorList>
    </citation>
    <scope>NUCLEOTIDE SEQUENCE</scope>
</reference>
<evidence type="ECO:0000256" key="1">
    <source>
        <dbReference type="ARBA" id="ARBA00007073"/>
    </source>
</evidence>
<evidence type="ECO:0000313" key="2">
    <source>
        <dbReference type="EMBL" id="AIE94994.1"/>
    </source>
</evidence>